<dbReference type="EMBL" id="FTMP01000002">
    <property type="protein sequence ID" value="SIQ21121.1"/>
    <property type="molecule type" value="Genomic_DNA"/>
</dbReference>
<dbReference type="Proteomes" id="UP000185841">
    <property type="component" value="Unassembled WGS sequence"/>
</dbReference>
<organism evidence="2 3">
    <name type="scientific">Aquipseudomonas alcaligenes</name>
    <name type="common">Pseudomonas alcaligenes</name>
    <dbReference type="NCBI Taxonomy" id="43263"/>
    <lineage>
        <taxon>Bacteria</taxon>
        <taxon>Pseudomonadati</taxon>
        <taxon>Pseudomonadota</taxon>
        <taxon>Gammaproteobacteria</taxon>
        <taxon>Pseudomonadales</taxon>
        <taxon>Pseudomonadaceae</taxon>
        <taxon>Aquipseudomonas</taxon>
    </lineage>
</organism>
<reference evidence="2 3" key="1">
    <citation type="submission" date="2017-01" db="EMBL/GenBank/DDBJ databases">
        <authorList>
            <person name="Mah S.A."/>
            <person name="Swanson W.J."/>
            <person name="Moy G.W."/>
            <person name="Vacquier V.D."/>
        </authorList>
    </citation>
    <scope>NUCLEOTIDE SEQUENCE [LARGE SCALE GENOMIC DNA]</scope>
    <source>
        <strain evidence="2 3">RU36E</strain>
    </source>
</reference>
<evidence type="ECO:0000313" key="3">
    <source>
        <dbReference type="Proteomes" id="UP000185841"/>
    </source>
</evidence>
<keyword evidence="1" id="KW-0732">Signal</keyword>
<sequence length="249" mass="28210">MSSPLRSLLFILTLAWTGTALADDVVMAFGEKIPPYCFPESDSGIELDVIGEALAYRGHRLVPRYYPLARVPLAFRQGEVQAAMTDLGQDLSTQGAHYGEPAVLYRNVLVSLQGRQLKIEKPEDLQGLSIVAFQGAAKRYPEWLAASEAAGLYFEQNNQELQVLGLNKGRYDVVLSDQRIYQYFEQLLERTSLFKAKAVTFHPFVEEDPQDYRPLFRSQQIRDDFNAGLHHLKASGRYQAIYDSYLQQP</sequence>
<proteinExistence type="predicted"/>
<protein>
    <submittedName>
        <fullName evidence="2">Amino acid ABC transporter substrate-binding protein, PAAT family</fullName>
    </submittedName>
</protein>
<feature type="signal peptide" evidence="1">
    <location>
        <begin position="1"/>
        <end position="22"/>
    </location>
</feature>
<evidence type="ECO:0000313" key="2">
    <source>
        <dbReference type="EMBL" id="SIQ21121.1"/>
    </source>
</evidence>
<name>A0A1N6QWX9_AQUAC</name>
<gene>
    <name evidence="2" type="ORF">SAMN05878282_102718</name>
</gene>
<evidence type="ECO:0000256" key="1">
    <source>
        <dbReference type="SAM" id="SignalP"/>
    </source>
</evidence>
<dbReference type="RefSeq" id="WP_076425876.1">
    <property type="nucleotide sequence ID" value="NZ_FTMP01000002.1"/>
</dbReference>
<accession>A0A1N6QWX9</accession>
<dbReference type="SUPFAM" id="SSF53850">
    <property type="entry name" value="Periplasmic binding protein-like II"/>
    <property type="match status" value="1"/>
</dbReference>
<dbReference type="AlphaFoldDB" id="A0A1N6QWX9"/>
<feature type="chain" id="PRO_5013201499" evidence="1">
    <location>
        <begin position="23"/>
        <end position="249"/>
    </location>
</feature>
<dbReference type="Gene3D" id="3.40.190.10">
    <property type="entry name" value="Periplasmic binding protein-like II"/>
    <property type="match status" value="2"/>
</dbReference>